<comment type="catalytic activity">
    <reaction evidence="5">
        <text>glycyl-tRNA(Gly) + acetyl-CoA = N-acetylglycyl-tRNA(Gly) + CoA + H(+)</text>
        <dbReference type="Rhea" id="RHEA:81867"/>
        <dbReference type="Rhea" id="RHEA-COMP:9683"/>
        <dbReference type="Rhea" id="RHEA-COMP:19766"/>
        <dbReference type="ChEBI" id="CHEBI:15378"/>
        <dbReference type="ChEBI" id="CHEBI:57287"/>
        <dbReference type="ChEBI" id="CHEBI:57288"/>
        <dbReference type="ChEBI" id="CHEBI:78522"/>
        <dbReference type="ChEBI" id="CHEBI:232036"/>
    </reaction>
</comment>
<evidence type="ECO:0000259" key="6">
    <source>
        <dbReference type="PROSITE" id="PS51186"/>
    </source>
</evidence>
<evidence type="ECO:0000256" key="3">
    <source>
        <dbReference type="ARBA" id="ARBA00022679"/>
    </source>
</evidence>
<keyword evidence="4" id="KW-0012">Acyltransferase</keyword>
<dbReference type="AlphaFoldDB" id="A0A1H4L1D5"/>
<evidence type="ECO:0000256" key="4">
    <source>
        <dbReference type="ARBA" id="ARBA00023315"/>
    </source>
</evidence>
<keyword evidence="8" id="KW-1185">Reference proteome</keyword>
<dbReference type="CDD" id="cd04301">
    <property type="entry name" value="NAT_SF"/>
    <property type="match status" value="1"/>
</dbReference>
<dbReference type="PANTHER" id="PTHR36449">
    <property type="entry name" value="ACETYLTRANSFERASE-RELATED"/>
    <property type="match status" value="1"/>
</dbReference>
<evidence type="ECO:0000313" key="8">
    <source>
        <dbReference type="Proteomes" id="UP000199183"/>
    </source>
</evidence>
<dbReference type="PROSITE" id="PS51186">
    <property type="entry name" value="GNAT"/>
    <property type="match status" value="1"/>
</dbReference>
<dbReference type="GO" id="GO:0016747">
    <property type="term" value="F:acyltransferase activity, transferring groups other than amino-acyl groups"/>
    <property type="evidence" value="ECO:0007669"/>
    <property type="project" value="InterPro"/>
</dbReference>
<evidence type="ECO:0000256" key="2">
    <source>
        <dbReference type="ARBA" id="ARBA00022649"/>
    </source>
</evidence>
<keyword evidence="3 7" id="KW-0808">Transferase</keyword>
<keyword evidence="2" id="KW-1277">Toxin-antitoxin system</keyword>
<dbReference type="Gene3D" id="3.40.630.30">
    <property type="match status" value="1"/>
</dbReference>
<dbReference type="SUPFAM" id="SSF55729">
    <property type="entry name" value="Acyl-CoA N-acyltransferases (Nat)"/>
    <property type="match status" value="1"/>
</dbReference>
<gene>
    <name evidence="7" type="ORF">SAMN04489806_1371</name>
</gene>
<proteinExistence type="predicted"/>
<evidence type="ECO:0000256" key="5">
    <source>
        <dbReference type="ARBA" id="ARBA00049880"/>
    </source>
</evidence>
<dbReference type="EMBL" id="FNRY01000001">
    <property type="protein sequence ID" value="SEB63992.1"/>
    <property type="molecule type" value="Genomic_DNA"/>
</dbReference>
<feature type="domain" description="N-acetyltransferase" evidence="6">
    <location>
        <begin position="1"/>
        <end position="163"/>
    </location>
</feature>
<dbReference type="PANTHER" id="PTHR36449:SF1">
    <property type="entry name" value="ACETYLTRANSFERASE"/>
    <property type="match status" value="1"/>
</dbReference>
<protein>
    <submittedName>
        <fullName evidence="7">Acetyltransferase (GNAT) domain-containing protein</fullName>
    </submittedName>
</protein>
<organism evidence="7 8">
    <name type="scientific">Paramicrobacterium humi</name>
    <dbReference type="NCBI Taxonomy" id="640635"/>
    <lineage>
        <taxon>Bacteria</taxon>
        <taxon>Bacillati</taxon>
        <taxon>Actinomycetota</taxon>
        <taxon>Actinomycetes</taxon>
        <taxon>Micrococcales</taxon>
        <taxon>Microbacteriaceae</taxon>
        <taxon>Paramicrobacterium</taxon>
    </lineage>
</organism>
<evidence type="ECO:0000313" key="7">
    <source>
        <dbReference type="EMBL" id="SEB63992.1"/>
    </source>
</evidence>
<dbReference type="RefSeq" id="WP_218132603.1">
    <property type="nucleotide sequence ID" value="NZ_FNRY01000001.1"/>
</dbReference>
<name>A0A1H4L1D5_9MICO</name>
<keyword evidence="1" id="KW-0678">Repressor</keyword>
<evidence type="ECO:0000256" key="1">
    <source>
        <dbReference type="ARBA" id="ARBA00022491"/>
    </source>
</evidence>
<dbReference type="STRING" id="640635.SAMN04489806_1371"/>
<dbReference type="InterPro" id="IPR000182">
    <property type="entry name" value="GNAT_dom"/>
</dbReference>
<accession>A0A1H4L1D5</accession>
<sequence>MTDFETPRAILTTDDTAGFHCGEPTLDLWLRQTALRNEKVGASRTFVSIHSPTRRVAGYFCLSASSITPTSAPGALARNMPDPIPVVLLGRLAVDKDFSGQGVGSSLLQYAVLQAARAADIVGARTIVVQALTDSAASFYRKFGFSPFPDSPDLQYFLLKNVNRALKAFEL</sequence>
<dbReference type="InterPro" id="IPR016181">
    <property type="entry name" value="Acyl_CoA_acyltransferase"/>
</dbReference>
<dbReference type="Proteomes" id="UP000199183">
    <property type="component" value="Unassembled WGS sequence"/>
</dbReference>
<dbReference type="Pfam" id="PF13508">
    <property type="entry name" value="Acetyltransf_7"/>
    <property type="match status" value="1"/>
</dbReference>
<reference evidence="7 8" key="1">
    <citation type="submission" date="2016-10" db="EMBL/GenBank/DDBJ databases">
        <authorList>
            <person name="de Groot N.N."/>
        </authorList>
    </citation>
    <scope>NUCLEOTIDE SEQUENCE [LARGE SCALE GENOMIC DNA]</scope>
    <source>
        <strain evidence="7 8">DSM 21799</strain>
    </source>
</reference>